<evidence type="ECO:0000313" key="1">
    <source>
        <dbReference type="EMBL" id="CUU83159.1"/>
    </source>
</evidence>
<comment type="caution">
    <text evidence="1">The sequence shown here is derived from an EMBL/GenBank/DDBJ whole genome shotgun (WGS) entry which is preliminary data.</text>
</comment>
<organism evidence="1 2">
    <name type="scientific">Campylobacter hyointestinalis subsp. hyointestinalis</name>
    <dbReference type="NCBI Taxonomy" id="91352"/>
    <lineage>
        <taxon>Bacteria</taxon>
        <taxon>Pseudomonadati</taxon>
        <taxon>Campylobacterota</taxon>
        <taxon>Epsilonproteobacteria</taxon>
        <taxon>Campylobacterales</taxon>
        <taxon>Campylobacteraceae</taxon>
        <taxon>Campylobacter</taxon>
    </lineage>
</organism>
<reference evidence="1 2" key="1">
    <citation type="submission" date="2015-11" db="EMBL/GenBank/DDBJ databases">
        <authorList>
            <consortium name="Pathogen Informatics"/>
        </authorList>
    </citation>
    <scope>NUCLEOTIDE SEQUENCE [LARGE SCALE GENOMIC DNA]</scope>
    <source>
        <strain evidence="1 2">006A-0191</strain>
    </source>
</reference>
<gene>
    <name evidence="1" type="ORF">ERS739220_01399</name>
</gene>
<protein>
    <submittedName>
        <fullName evidence="1">Uncharacterized protein</fullName>
    </submittedName>
</protein>
<name>A0A9W5ET37_CAMHY</name>
<dbReference type="AlphaFoldDB" id="A0A9W5ET37"/>
<sequence>MRIFFGEFLGNLLSSRALWIVAFVWLCAFKSEEIIILFKEFIIRIIKHLIGV</sequence>
<proteinExistence type="predicted"/>
<accession>A0A9W5ET37</accession>
<dbReference type="Proteomes" id="UP000052257">
    <property type="component" value="Unassembled WGS sequence"/>
</dbReference>
<evidence type="ECO:0000313" key="2">
    <source>
        <dbReference type="Proteomes" id="UP000052257"/>
    </source>
</evidence>
<dbReference type="EMBL" id="FAUW01000003">
    <property type="protein sequence ID" value="CUU83159.1"/>
    <property type="molecule type" value="Genomic_DNA"/>
</dbReference>